<sequence>MAKQRIIFGEWLPDQPGVTGALTGAVNCYPVTNGYAPILDEEEYSDAAAADLLTCFAGKTAGAVSLFGASASNLYKFTAGTRAMSPLTTAGYGTVEYWDAVQYGDKMIMANGDSKLQQYTLNSSTYATDLAAAAPEAKYVTVVKDFVVAANVAGEENKVYWSDINDETDWTPGLASQSDSQVIPDGGDITGLAGGEYGLVFLERAIYRMSYAGSPYFFQFDAINRTLGCISAGSIINFAGLTYFLADDGFYVCDGQTTKGIGTEKIDRWFFDNANLANIKLGMSSAVDTEKRLIVWLFPAQNGDNLLLIYNIALNKWSYAETTADSVSFALTPTVTLEGLDAFSTSIDSLGISLDDRQWVGGLLLLSATRGPNIVTFSGQYKQASLTSGDIDVGHSVITLGRPIVDAGSGSVAVASRELLSNAITFGDASVADSEGRCGLRSAGRYHRVQTNPSGNWRTAVAVEVDISGQGTR</sequence>
<evidence type="ECO:0000313" key="2">
    <source>
        <dbReference type="EMBL" id="CAB4157793.1"/>
    </source>
</evidence>
<organism evidence="2">
    <name type="scientific">uncultured Caudovirales phage</name>
    <dbReference type="NCBI Taxonomy" id="2100421"/>
    <lineage>
        <taxon>Viruses</taxon>
        <taxon>Duplodnaviria</taxon>
        <taxon>Heunggongvirae</taxon>
        <taxon>Uroviricota</taxon>
        <taxon>Caudoviricetes</taxon>
        <taxon>Peduoviridae</taxon>
        <taxon>Maltschvirus</taxon>
        <taxon>Maltschvirus maltsch</taxon>
    </lineage>
</organism>
<reference evidence="2" key="1">
    <citation type="submission" date="2020-04" db="EMBL/GenBank/DDBJ databases">
        <authorList>
            <person name="Chiriac C."/>
            <person name="Salcher M."/>
            <person name="Ghai R."/>
            <person name="Kavagutti S V."/>
        </authorList>
    </citation>
    <scope>NUCLEOTIDE SEQUENCE</scope>
</reference>
<dbReference type="EMBL" id="LR796382">
    <property type="protein sequence ID" value="CAB4140629.1"/>
    <property type="molecule type" value="Genomic_DNA"/>
</dbReference>
<proteinExistence type="predicted"/>
<gene>
    <name evidence="1" type="ORF">UFOVP409_57</name>
    <name evidence="2" type="ORF">UFOVP684_45</name>
</gene>
<dbReference type="EMBL" id="LR796652">
    <property type="protein sequence ID" value="CAB4157793.1"/>
    <property type="molecule type" value="Genomic_DNA"/>
</dbReference>
<accession>A0A6J5NFU5</accession>
<protein>
    <submittedName>
        <fullName evidence="2">Uncharacterized protein</fullName>
    </submittedName>
</protein>
<name>A0A6J5NFU5_9CAUD</name>
<evidence type="ECO:0000313" key="1">
    <source>
        <dbReference type="EMBL" id="CAB4140629.1"/>
    </source>
</evidence>